<gene>
    <name evidence="2" type="ORF">E2C01_035083</name>
</gene>
<protein>
    <submittedName>
        <fullName evidence="2">Uncharacterized protein</fullName>
    </submittedName>
</protein>
<feature type="region of interest" description="Disordered" evidence="1">
    <location>
        <begin position="66"/>
        <end position="101"/>
    </location>
</feature>
<comment type="caution">
    <text evidence="2">The sequence shown here is derived from an EMBL/GenBank/DDBJ whole genome shotgun (WGS) entry which is preliminary data.</text>
</comment>
<evidence type="ECO:0000256" key="1">
    <source>
        <dbReference type="SAM" id="MobiDB-lite"/>
    </source>
</evidence>
<organism evidence="2 3">
    <name type="scientific">Portunus trituberculatus</name>
    <name type="common">Swimming crab</name>
    <name type="synonym">Neptunus trituberculatus</name>
    <dbReference type="NCBI Taxonomy" id="210409"/>
    <lineage>
        <taxon>Eukaryota</taxon>
        <taxon>Metazoa</taxon>
        <taxon>Ecdysozoa</taxon>
        <taxon>Arthropoda</taxon>
        <taxon>Crustacea</taxon>
        <taxon>Multicrustacea</taxon>
        <taxon>Malacostraca</taxon>
        <taxon>Eumalacostraca</taxon>
        <taxon>Eucarida</taxon>
        <taxon>Decapoda</taxon>
        <taxon>Pleocyemata</taxon>
        <taxon>Brachyura</taxon>
        <taxon>Eubrachyura</taxon>
        <taxon>Portunoidea</taxon>
        <taxon>Portunidae</taxon>
        <taxon>Portuninae</taxon>
        <taxon>Portunus</taxon>
    </lineage>
</organism>
<accession>A0A5B7F287</accession>
<evidence type="ECO:0000313" key="3">
    <source>
        <dbReference type="Proteomes" id="UP000324222"/>
    </source>
</evidence>
<dbReference type="EMBL" id="VSRR010005078">
    <property type="protein sequence ID" value="MPC41490.1"/>
    <property type="molecule type" value="Genomic_DNA"/>
</dbReference>
<sequence length="101" mass="11294">MMGRGMIGQGSCDVMWVKETVARIATLGSLVHERLQHCREELCTPWNTSVAAKTVLQREKAWNTVYPPGTQPCPPKVSRSPQISRETKKGQTRQPAIYKNG</sequence>
<name>A0A5B7F287_PORTR</name>
<dbReference type="Proteomes" id="UP000324222">
    <property type="component" value="Unassembled WGS sequence"/>
</dbReference>
<proteinExistence type="predicted"/>
<dbReference type="AlphaFoldDB" id="A0A5B7F287"/>
<evidence type="ECO:0000313" key="2">
    <source>
        <dbReference type="EMBL" id="MPC41490.1"/>
    </source>
</evidence>
<keyword evidence="3" id="KW-1185">Reference proteome</keyword>
<reference evidence="2 3" key="1">
    <citation type="submission" date="2019-05" db="EMBL/GenBank/DDBJ databases">
        <title>Another draft genome of Portunus trituberculatus and its Hox gene families provides insights of decapod evolution.</title>
        <authorList>
            <person name="Jeong J.-H."/>
            <person name="Song I."/>
            <person name="Kim S."/>
            <person name="Choi T."/>
            <person name="Kim D."/>
            <person name="Ryu S."/>
            <person name="Kim W."/>
        </authorList>
    </citation>
    <scope>NUCLEOTIDE SEQUENCE [LARGE SCALE GENOMIC DNA]</scope>
    <source>
        <tissue evidence="2">Muscle</tissue>
    </source>
</reference>